<keyword evidence="2" id="KW-1185">Reference proteome</keyword>
<dbReference type="AlphaFoldDB" id="A0A2Z5FSB5"/>
<organism evidence="1 2">
    <name type="scientific">Acidisarcina polymorpha</name>
    <dbReference type="NCBI Taxonomy" id="2211140"/>
    <lineage>
        <taxon>Bacteria</taxon>
        <taxon>Pseudomonadati</taxon>
        <taxon>Acidobacteriota</taxon>
        <taxon>Terriglobia</taxon>
        <taxon>Terriglobales</taxon>
        <taxon>Acidobacteriaceae</taxon>
        <taxon>Acidisarcina</taxon>
    </lineage>
</organism>
<evidence type="ECO:0000313" key="1">
    <source>
        <dbReference type="EMBL" id="AXC09701.1"/>
    </source>
</evidence>
<dbReference type="KEGG" id="abas:ACPOL_0318"/>
<reference evidence="1 2" key="1">
    <citation type="journal article" date="2018" name="Front. Microbiol.">
        <title>Hydrolytic Capabilities as a Key to Environmental Success: Chitinolytic and Cellulolytic Acidobacteria From Acidic Sub-arctic Soils and Boreal Peatlands.</title>
        <authorList>
            <person name="Belova S.E."/>
            <person name="Ravin N.V."/>
            <person name="Pankratov T.A."/>
            <person name="Rakitin A.L."/>
            <person name="Ivanova A.A."/>
            <person name="Beletsky A.V."/>
            <person name="Mardanov A.V."/>
            <person name="Sinninghe Damste J.S."/>
            <person name="Dedysh S.N."/>
        </authorList>
    </citation>
    <scope>NUCLEOTIDE SEQUENCE [LARGE SCALE GENOMIC DNA]</scope>
    <source>
        <strain evidence="1 2">SBC82</strain>
    </source>
</reference>
<gene>
    <name evidence="1" type="ORF">ACPOL_0318</name>
</gene>
<protein>
    <submittedName>
        <fullName evidence="1">Uncharacterized protein</fullName>
    </submittedName>
</protein>
<name>A0A2Z5FSB5_9BACT</name>
<evidence type="ECO:0000313" key="2">
    <source>
        <dbReference type="Proteomes" id="UP000253606"/>
    </source>
</evidence>
<sequence>MEAKTRGFELAFFLQHLRIDVRNAPLIKLSGISTAVKNVSLSVDAAAQVWIKYPHWVCTRDCNFGGLGFCCEGHFEDRWDLLQQTTIGDFYMGADGHVNLEVRGQVVYGLASFDKLFIDYPILREINLAAYVIQFFKIDPFQIVDARSLVAVIPYANTRYQISSIALKGKGEIRAELTLAKL</sequence>
<dbReference type="EMBL" id="CP030840">
    <property type="protein sequence ID" value="AXC09701.1"/>
    <property type="molecule type" value="Genomic_DNA"/>
</dbReference>
<proteinExistence type="predicted"/>
<accession>A0A2Z5FSB5</accession>
<dbReference type="Proteomes" id="UP000253606">
    <property type="component" value="Chromosome"/>
</dbReference>